<dbReference type="PANTHER" id="PTHR31569">
    <property type="entry name" value="SWIM-TYPE DOMAIN-CONTAINING PROTEIN"/>
    <property type="match status" value="1"/>
</dbReference>
<evidence type="ECO:0008006" key="5">
    <source>
        <dbReference type="Google" id="ProtNLM"/>
    </source>
</evidence>
<feature type="domain" description="ZSWIM3 N-terminal" evidence="2">
    <location>
        <begin position="4"/>
        <end position="98"/>
    </location>
</feature>
<proteinExistence type="predicted"/>
<protein>
    <recommendedName>
        <fullName evidence="5">FAR1 domain-containing protein</fullName>
    </recommendedName>
</protein>
<dbReference type="Proteomes" id="UP001566132">
    <property type="component" value="Unassembled WGS sequence"/>
</dbReference>
<dbReference type="AlphaFoldDB" id="A0ABD1E5D0"/>
<dbReference type="EMBL" id="JBDJPC010000011">
    <property type="protein sequence ID" value="KAL1489780.1"/>
    <property type="molecule type" value="Genomic_DNA"/>
</dbReference>
<accession>A0ABD1E5D0</accession>
<name>A0ABD1E5D0_HYPHA</name>
<evidence type="ECO:0000313" key="4">
    <source>
        <dbReference type="Proteomes" id="UP001566132"/>
    </source>
</evidence>
<dbReference type="Pfam" id="PF21599">
    <property type="entry name" value="ZSWIM3_N"/>
    <property type="match status" value="1"/>
</dbReference>
<dbReference type="Pfam" id="PF21056">
    <property type="entry name" value="ZSWIM1-3_RNaseH-like"/>
    <property type="match status" value="1"/>
</dbReference>
<sequence>MSFQIGQKFNSYEELKTYIKEYENNVKQKFWKRSRRGIETINLKKYFNSKIFYYEIHHSCVHSGNYKTREKGLRKSSTQRMGCPAFIKFRADETGQALENFFDHLPQNRKLTEKGKQNARTYLELEGNKKKIQQQLYLETGTKTLLKDLRNIEQEHKKVDKENLECVKIIQEKHGGKVSILEEDTFFKGMFFITEYMQRNISDWPEFLVVNGTYKLLRNGCTVYILLIEDSNGESRVVGVGVLASEN</sequence>
<dbReference type="InterPro" id="IPR048325">
    <property type="entry name" value="ZSWIM3_N"/>
</dbReference>
<comment type="caution">
    <text evidence="3">The sequence shown here is derived from an EMBL/GenBank/DDBJ whole genome shotgun (WGS) entry which is preliminary data.</text>
</comment>
<reference evidence="3 4" key="1">
    <citation type="submission" date="2024-05" db="EMBL/GenBank/DDBJ databases">
        <title>Genetic variation in Jamaican populations of the coffee berry borer (Hypothenemus hampei).</title>
        <authorList>
            <person name="Errbii M."/>
            <person name="Myrie A."/>
        </authorList>
    </citation>
    <scope>NUCLEOTIDE SEQUENCE [LARGE SCALE GENOMIC DNA]</scope>
    <source>
        <strain evidence="3">JA-Hopewell-2020-01-JO</strain>
        <tissue evidence="3">Whole body</tissue>
    </source>
</reference>
<evidence type="ECO:0000259" key="2">
    <source>
        <dbReference type="Pfam" id="PF21599"/>
    </source>
</evidence>
<feature type="domain" description="ZSWIM1/3 RNaseH-like" evidence="1">
    <location>
        <begin position="169"/>
        <end position="246"/>
    </location>
</feature>
<dbReference type="InterPro" id="IPR048324">
    <property type="entry name" value="ZSWIM1-3_RNaseH-like"/>
</dbReference>
<gene>
    <name evidence="3" type="ORF">ABEB36_013714</name>
</gene>
<dbReference type="PANTHER" id="PTHR31569:SF4">
    <property type="entry name" value="SWIM-TYPE DOMAIN-CONTAINING PROTEIN"/>
    <property type="match status" value="1"/>
</dbReference>
<keyword evidence="4" id="KW-1185">Reference proteome</keyword>
<evidence type="ECO:0000259" key="1">
    <source>
        <dbReference type="Pfam" id="PF21056"/>
    </source>
</evidence>
<organism evidence="3 4">
    <name type="scientific">Hypothenemus hampei</name>
    <name type="common">Coffee berry borer</name>
    <dbReference type="NCBI Taxonomy" id="57062"/>
    <lineage>
        <taxon>Eukaryota</taxon>
        <taxon>Metazoa</taxon>
        <taxon>Ecdysozoa</taxon>
        <taxon>Arthropoda</taxon>
        <taxon>Hexapoda</taxon>
        <taxon>Insecta</taxon>
        <taxon>Pterygota</taxon>
        <taxon>Neoptera</taxon>
        <taxon>Endopterygota</taxon>
        <taxon>Coleoptera</taxon>
        <taxon>Polyphaga</taxon>
        <taxon>Cucujiformia</taxon>
        <taxon>Curculionidae</taxon>
        <taxon>Scolytinae</taxon>
        <taxon>Hypothenemus</taxon>
    </lineage>
</organism>
<dbReference type="InterPro" id="IPR052579">
    <property type="entry name" value="Zinc_finger_SWIM"/>
</dbReference>
<evidence type="ECO:0000313" key="3">
    <source>
        <dbReference type="EMBL" id="KAL1489780.1"/>
    </source>
</evidence>